<sequence>MFLASLFSLVGQCNTQAGQVLLMLLVTPPAVLLRVKCCMEQGMVLMPLLL</sequence>
<dbReference type="AlphaFoldDB" id="A0A0A8XU38"/>
<name>A0A0A8XU38_ARUDO</name>
<accession>A0A0A8XU38</accession>
<reference evidence="1" key="2">
    <citation type="journal article" date="2015" name="Data Brief">
        <title>Shoot transcriptome of the giant reed, Arundo donax.</title>
        <authorList>
            <person name="Barrero R.A."/>
            <person name="Guerrero F.D."/>
            <person name="Moolhuijzen P."/>
            <person name="Goolsby J.A."/>
            <person name="Tidwell J."/>
            <person name="Bellgard S.E."/>
            <person name="Bellgard M.I."/>
        </authorList>
    </citation>
    <scope>NUCLEOTIDE SEQUENCE</scope>
    <source>
        <tissue evidence="1">Shoot tissue taken approximately 20 cm above the soil surface</tissue>
    </source>
</reference>
<proteinExistence type="predicted"/>
<reference evidence="1" key="1">
    <citation type="submission" date="2014-09" db="EMBL/GenBank/DDBJ databases">
        <authorList>
            <person name="Magalhaes I.L.F."/>
            <person name="Oliveira U."/>
            <person name="Santos F.R."/>
            <person name="Vidigal T.H.D.A."/>
            <person name="Brescovit A.D."/>
            <person name="Santos A.J."/>
        </authorList>
    </citation>
    <scope>NUCLEOTIDE SEQUENCE</scope>
    <source>
        <tissue evidence="1">Shoot tissue taken approximately 20 cm above the soil surface</tissue>
    </source>
</reference>
<organism evidence="1">
    <name type="scientific">Arundo donax</name>
    <name type="common">Giant reed</name>
    <name type="synonym">Donax arundinaceus</name>
    <dbReference type="NCBI Taxonomy" id="35708"/>
    <lineage>
        <taxon>Eukaryota</taxon>
        <taxon>Viridiplantae</taxon>
        <taxon>Streptophyta</taxon>
        <taxon>Embryophyta</taxon>
        <taxon>Tracheophyta</taxon>
        <taxon>Spermatophyta</taxon>
        <taxon>Magnoliopsida</taxon>
        <taxon>Liliopsida</taxon>
        <taxon>Poales</taxon>
        <taxon>Poaceae</taxon>
        <taxon>PACMAD clade</taxon>
        <taxon>Arundinoideae</taxon>
        <taxon>Arundineae</taxon>
        <taxon>Arundo</taxon>
    </lineage>
</organism>
<evidence type="ECO:0000313" key="1">
    <source>
        <dbReference type="EMBL" id="JAD16273.1"/>
    </source>
</evidence>
<protein>
    <submittedName>
        <fullName evidence="1">Uncharacterized protein</fullName>
    </submittedName>
</protein>
<dbReference type="EMBL" id="GBRH01281622">
    <property type="protein sequence ID" value="JAD16273.1"/>
    <property type="molecule type" value="Transcribed_RNA"/>
</dbReference>